<keyword evidence="1" id="KW-0723">Serine/threonine-protein kinase</keyword>
<gene>
    <name evidence="3" type="ORF">FOF52_02420</name>
</gene>
<name>A0ABY4KX06_THEAE</name>
<feature type="domain" description="Histidine kinase/HSP90-like ATPase" evidence="2">
    <location>
        <begin position="11"/>
        <end position="117"/>
    </location>
</feature>
<reference evidence="3 4" key="1">
    <citation type="submission" date="2020-04" db="EMBL/GenBank/DDBJ databases">
        <title>Thermobifida alba genome sequencing and assembly.</title>
        <authorList>
            <person name="Luzics S."/>
            <person name="Horvath B."/>
            <person name="Nagy I."/>
            <person name="Toth A."/>
            <person name="Nagy I."/>
            <person name="Kukolya J."/>
        </authorList>
    </citation>
    <scope>NUCLEOTIDE SEQUENCE [LARGE SCALE GENOMIC DNA]</scope>
    <source>
        <strain evidence="3 4">DSM 43795</strain>
    </source>
</reference>
<keyword evidence="4" id="KW-1185">Reference proteome</keyword>
<dbReference type="RefSeq" id="WP_248592200.1">
    <property type="nucleotide sequence ID" value="NZ_BAABEB010000010.1"/>
</dbReference>
<dbReference type="PANTHER" id="PTHR35526">
    <property type="entry name" value="ANTI-SIGMA-F FACTOR RSBW-RELATED"/>
    <property type="match status" value="1"/>
</dbReference>
<dbReference type="GO" id="GO:0005524">
    <property type="term" value="F:ATP binding"/>
    <property type="evidence" value="ECO:0007669"/>
    <property type="project" value="UniProtKB-KW"/>
</dbReference>
<keyword evidence="1" id="KW-0418">Kinase</keyword>
<evidence type="ECO:0000313" key="4">
    <source>
        <dbReference type="Proteomes" id="UP000832041"/>
    </source>
</evidence>
<evidence type="ECO:0000313" key="3">
    <source>
        <dbReference type="EMBL" id="UPT19965.1"/>
    </source>
</evidence>
<dbReference type="InterPro" id="IPR036890">
    <property type="entry name" value="HATPase_C_sf"/>
</dbReference>
<keyword evidence="3" id="KW-0067">ATP-binding</keyword>
<dbReference type="Gene3D" id="3.30.565.10">
    <property type="entry name" value="Histidine kinase-like ATPase, C-terminal domain"/>
    <property type="match status" value="1"/>
</dbReference>
<sequence>MTVAFTSFPGIPDSVAAARRFVAAAIRLCPQATAPDEVVDRAVLITSELATNALRHTHSGDPGETFTVRVRTDARSVQAEVHTRAPRRWNSLPHVVAPDVPFAAHGRGLYLVDQLATTWGPLAPHRHGVYFHLTWNDAPLGRLVG</sequence>
<organism evidence="3 4">
    <name type="scientific">Thermobifida alba</name>
    <name type="common">Thermomonospora alba</name>
    <dbReference type="NCBI Taxonomy" id="53522"/>
    <lineage>
        <taxon>Bacteria</taxon>
        <taxon>Bacillati</taxon>
        <taxon>Actinomycetota</taxon>
        <taxon>Actinomycetes</taxon>
        <taxon>Streptosporangiales</taxon>
        <taxon>Nocardiopsidaceae</taxon>
        <taxon>Thermobifida</taxon>
    </lineage>
</organism>
<dbReference type="EMBL" id="CP051627">
    <property type="protein sequence ID" value="UPT19965.1"/>
    <property type="molecule type" value="Genomic_DNA"/>
</dbReference>
<proteinExistence type="predicted"/>
<dbReference type="Proteomes" id="UP000832041">
    <property type="component" value="Chromosome"/>
</dbReference>
<dbReference type="InterPro" id="IPR050267">
    <property type="entry name" value="Anti-sigma-factor_SerPK"/>
</dbReference>
<evidence type="ECO:0000259" key="2">
    <source>
        <dbReference type="Pfam" id="PF13581"/>
    </source>
</evidence>
<dbReference type="InterPro" id="IPR003594">
    <property type="entry name" value="HATPase_dom"/>
</dbReference>
<dbReference type="SUPFAM" id="SSF55874">
    <property type="entry name" value="ATPase domain of HSP90 chaperone/DNA topoisomerase II/histidine kinase"/>
    <property type="match status" value="1"/>
</dbReference>
<evidence type="ECO:0000256" key="1">
    <source>
        <dbReference type="ARBA" id="ARBA00022527"/>
    </source>
</evidence>
<dbReference type="CDD" id="cd16936">
    <property type="entry name" value="HATPase_RsbW-like"/>
    <property type="match status" value="1"/>
</dbReference>
<protein>
    <submittedName>
        <fullName evidence="3">ATP-binding protein</fullName>
    </submittedName>
</protein>
<keyword evidence="3" id="KW-0547">Nucleotide-binding</keyword>
<accession>A0ABY4KX06</accession>
<keyword evidence="1" id="KW-0808">Transferase</keyword>
<dbReference type="PANTHER" id="PTHR35526:SF3">
    <property type="entry name" value="ANTI-SIGMA-F FACTOR RSBW"/>
    <property type="match status" value="1"/>
</dbReference>
<dbReference type="Pfam" id="PF13581">
    <property type="entry name" value="HATPase_c_2"/>
    <property type="match status" value="1"/>
</dbReference>